<dbReference type="InterPro" id="IPR009945">
    <property type="entry name" value="ATPase_inh_sub_z"/>
</dbReference>
<dbReference type="Proteomes" id="UP000256845">
    <property type="component" value="Unassembled WGS sequence"/>
</dbReference>
<dbReference type="OrthoDB" id="9810387at2"/>
<name>A0A3D9HKZ4_9PROT</name>
<dbReference type="Pfam" id="PF07345">
    <property type="entry name" value="ATPaseInh_sub_z"/>
    <property type="match status" value="1"/>
</dbReference>
<dbReference type="PIRSF" id="PIRSF031780">
    <property type="entry name" value="UCP031780"/>
    <property type="match status" value="1"/>
</dbReference>
<dbReference type="EMBL" id="QRDW01000005">
    <property type="protein sequence ID" value="RED49971.1"/>
    <property type="molecule type" value="Genomic_DNA"/>
</dbReference>
<protein>
    <recommendedName>
        <fullName evidence="3">DUF1476 domain-containing protein</fullName>
    </recommendedName>
</protein>
<dbReference type="InterPro" id="IPR038293">
    <property type="entry name" value="ATPase_inh_sub_z_sf"/>
</dbReference>
<comment type="caution">
    <text evidence="1">The sequence shown here is derived from an EMBL/GenBank/DDBJ whole genome shotgun (WGS) entry which is preliminary data.</text>
</comment>
<dbReference type="Gene3D" id="1.10.790.20">
    <property type="entry name" value="Domain of unknown function DUF1476"/>
    <property type="match status" value="1"/>
</dbReference>
<evidence type="ECO:0008006" key="3">
    <source>
        <dbReference type="Google" id="ProtNLM"/>
    </source>
</evidence>
<accession>A0A3D9HKZ4</accession>
<evidence type="ECO:0000313" key="1">
    <source>
        <dbReference type="EMBL" id="RED49971.1"/>
    </source>
</evidence>
<keyword evidence="2" id="KW-1185">Reference proteome</keyword>
<organism evidence="1 2">
    <name type="scientific">Aestuariispira insulae</name>
    <dbReference type="NCBI Taxonomy" id="1461337"/>
    <lineage>
        <taxon>Bacteria</taxon>
        <taxon>Pseudomonadati</taxon>
        <taxon>Pseudomonadota</taxon>
        <taxon>Alphaproteobacteria</taxon>
        <taxon>Rhodospirillales</taxon>
        <taxon>Kiloniellaceae</taxon>
        <taxon>Aestuariispira</taxon>
    </lineage>
</organism>
<dbReference type="AlphaFoldDB" id="A0A3D9HKZ4"/>
<sequence length="108" mass="12122">MTQFDDIEKAREAKFSHEQEVEFKAIMRRNKLIGLWAADEMGLTGADADAYAKTIIDIDFEKVGHEDVVQKLLADMLAKGVETSDHIVRKQMDDLLVEAKKQLASAAD</sequence>
<dbReference type="RefSeq" id="WP_115937196.1">
    <property type="nucleotide sequence ID" value="NZ_QRDW01000005.1"/>
</dbReference>
<reference evidence="1 2" key="1">
    <citation type="submission" date="2018-07" db="EMBL/GenBank/DDBJ databases">
        <title>Genomic Encyclopedia of Type Strains, Phase III (KMG-III): the genomes of soil and plant-associated and newly described type strains.</title>
        <authorList>
            <person name="Whitman W."/>
        </authorList>
    </citation>
    <scope>NUCLEOTIDE SEQUENCE [LARGE SCALE GENOMIC DNA]</scope>
    <source>
        <strain evidence="1 2">CECT 8488</strain>
    </source>
</reference>
<gene>
    <name evidence="1" type="ORF">DFP90_105344</name>
</gene>
<proteinExistence type="predicted"/>
<evidence type="ECO:0000313" key="2">
    <source>
        <dbReference type="Proteomes" id="UP000256845"/>
    </source>
</evidence>